<proteinExistence type="predicted"/>
<dbReference type="EMBL" id="JAQNDN010000019">
    <property type="protein sequence ID" value="MDC0672611.1"/>
    <property type="molecule type" value="Genomic_DNA"/>
</dbReference>
<feature type="region of interest" description="Disordered" evidence="1">
    <location>
        <begin position="157"/>
        <end position="177"/>
    </location>
</feature>
<evidence type="ECO:0000256" key="1">
    <source>
        <dbReference type="SAM" id="MobiDB-lite"/>
    </source>
</evidence>
<dbReference type="Proteomes" id="UP001217838">
    <property type="component" value="Unassembled WGS sequence"/>
</dbReference>
<dbReference type="PROSITE" id="PS51257">
    <property type="entry name" value="PROKAR_LIPOPROTEIN"/>
    <property type="match status" value="1"/>
</dbReference>
<evidence type="ECO:0000313" key="2">
    <source>
        <dbReference type="EMBL" id="MDC0672611.1"/>
    </source>
</evidence>
<keyword evidence="3" id="KW-1185">Reference proteome</keyword>
<organism evidence="2 3">
    <name type="scientific">Nannocystis radixulma</name>
    <dbReference type="NCBI Taxonomy" id="2995305"/>
    <lineage>
        <taxon>Bacteria</taxon>
        <taxon>Pseudomonadati</taxon>
        <taxon>Myxococcota</taxon>
        <taxon>Polyangia</taxon>
        <taxon>Nannocystales</taxon>
        <taxon>Nannocystaceae</taxon>
        <taxon>Nannocystis</taxon>
    </lineage>
</organism>
<name>A0ABT5BEP8_9BACT</name>
<evidence type="ECO:0008006" key="4">
    <source>
        <dbReference type="Google" id="ProtNLM"/>
    </source>
</evidence>
<dbReference type="RefSeq" id="WP_272004511.1">
    <property type="nucleotide sequence ID" value="NZ_JAQNDN010000019.1"/>
</dbReference>
<accession>A0ABT5BEP8</accession>
<evidence type="ECO:0000313" key="3">
    <source>
        <dbReference type="Proteomes" id="UP001217838"/>
    </source>
</evidence>
<reference evidence="2 3" key="1">
    <citation type="submission" date="2022-11" db="EMBL/GenBank/DDBJ databases">
        <title>Minimal conservation of predation-associated metabolite biosynthetic gene clusters underscores biosynthetic potential of Myxococcota including descriptions for ten novel species: Archangium lansinium sp. nov., Myxococcus landrumus sp. nov., Nannocystis bai.</title>
        <authorList>
            <person name="Ahearne A."/>
            <person name="Stevens C."/>
            <person name="Dowd S."/>
        </authorList>
    </citation>
    <scope>NUCLEOTIDE SEQUENCE [LARGE SCALE GENOMIC DNA]</scope>
    <source>
        <strain evidence="2 3">NCELM</strain>
    </source>
</reference>
<protein>
    <recommendedName>
        <fullName evidence="4">DUF2846 domain-containing protein</fullName>
    </recommendedName>
</protein>
<comment type="caution">
    <text evidence="2">The sequence shown here is derived from an EMBL/GenBank/DDBJ whole genome shotgun (WGS) entry which is preliminary data.</text>
</comment>
<gene>
    <name evidence="2" type="ORF">POL58_32975</name>
</gene>
<sequence length="177" mass="19339">MRHQPLSVLLIVFASFAAGGCTSWRLSEPEQPRDAFDPSPPELAQICVFRRSLLAQAVTFPVHDNGVLVGATRGRSHFCYHAAPGRHVIAIKADKLERAEIVAEPGGRYYLEQEVYNTFGHVTCRAVWVADSVAAELVEASTYRVLVGVPGSERLPGEVPFAPAEEGDRARSSVARR</sequence>